<name>A0A9W7BA24_9STRA</name>
<keyword evidence="6" id="KW-1185">Reference proteome</keyword>
<feature type="domain" description="C2" evidence="4">
    <location>
        <begin position="474"/>
        <end position="642"/>
    </location>
</feature>
<evidence type="ECO:0000259" key="4">
    <source>
        <dbReference type="PROSITE" id="PS50004"/>
    </source>
</evidence>
<protein>
    <recommendedName>
        <fullName evidence="4">C2 domain-containing protein</fullName>
    </recommendedName>
</protein>
<dbReference type="SMART" id="SM00239">
    <property type="entry name" value="C2"/>
    <property type="match status" value="1"/>
</dbReference>
<feature type="transmembrane region" description="Helical" evidence="2">
    <location>
        <begin position="820"/>
        <end position="843"/>
    </location>
</feature>
<keyword evidence="2" id="KW-0812">Transmembrane</keyword>
<feature type="region of interest" description="Disordered" evidence="1">
    <location>
        <begin position="883"/>
        <end position="925"/>
    </location>
</feature>
<accession>A0A9W7BA24</accession>
<dbReference type="AlphaFoldDB" id="A0A9W7BA24"/>
<dbReference type="Gene3D" id="2.60.40.150">
    <property type="entry name" value="C2 domain"/>
    <property type="match status" value="1"/>
</dbReference>
<organism evidence="5 6">
    <name type="scientific">Triparma verrucosa</name>
    <dbReference type="NCBI Taxonomy" id="1606542"/>
    <lineage>
        <taxon>Eukaryota</taxon>
        <taxon>Sar</taxon>
        <taxon>Stramenopiles</taxon>
        <taxon>Ochrophyta</taxon>
        <taxon>Bolidophyceae</taxon>
        <taxon>Parmales</taxon>
        <taxon>Triparmaceae</taxon>
        <taxon>Triparma</taxon>
    </lineage>
</organism>
<keyword evidence="3" id="KW-0732">Signal</keyword>
<feature type="chain" id="PRO_5040922555" description="C2 domain-containing protein" evidence="3">
    <location>
        <begin position="18"/>
        <end position="925"/>
    </location>
</feature>
<dbReference type="Pfam" id="PF00168">
    <property type="entry name" value="C2"/>
    <property type="match status" value="1"/>
</dbReference>
<proteinExistence type="predicted"/>
<comment type="caution">
    <text evidence="5">The sequence shown here is derived from an EMBL/GenBank/DDBJ whole genome shotgun (WGS) entry which is preliminary data.</text>
</comment>
<keyword evidence="2" id="KW-0472">Membrane</keyword>
<gene>
    <name evidence="5" type="ORF">TrVE_jg13500</name>
</gene>
<dbReference type="Proteomes" id="UP001165160">
    <property type="component" value="Unassembled WGS sequence"/>
</dbReference>
<evidence type="ECO:0000313" key="5">
    <source>
        <dbReference type="EMBL" id="GMH87059.1"/>
    </source>
</evidence>
<evidence type="ECO:0000313" key="6">
    <source>
        <dbReference type="Proteomes" id="UP001165160"/>
    </source>
</evidence>
<evidence type="ECO:0000256" key="3">
    <source>
        <dbReference type="SAM" id="SignalP"/>
    </source>
</evidence>
<keyword evidence="2" id="KW-1133">Transmembrane helix</keyword>
<dbReference type="SUPFAM" id="SSF49562">
    <property type="entry name" value="C2 domain (Calcium/lipid-binding domain, CaLB)"/>
    <property type="match status" value="1"/>
</dbReference>
<dbReference type="EMBL" id="BRXX01000067">
    <property type="protein sequence ID" value="GMH87059.1"/>
    <property type="molecule type" value="Genomic_DNA"/>
</dbReference>
<dbReference type="InterPro" id="IPR000008">
    <property type="entry name" value="C2_dom"/>
</dbReference>
<sequence>MHFKAATLLALAASADARNWRSQPWRSHQGLNMQTTPHLIDAAGNKHFKHNFLHEHETLGTTSLSYTAVIPPHVKILDDSDAVLDVSCPSEKSLFVHVTKEEGKELFDAFEAGDIVVASSGFGCHTHQASGRDHGRHLHEDGSGGHSIIRRVLKVGDYAEEGDDEGTYTIHLETAYAEFQEALLESDVDFVWTPPLHGEDPLFAAQGRHDMHQHSLDAERRHLLDIDTLIDSCKEESTLDWSGNSNIKCELNEKDLFDFYADLFSVNYDPVMNGAKERTIWAMQDTVRCDDCYAALNLEIAASLKTSNYNLEKFKVAVTGNVHAQTAVTVTDPTEHIEAFLNRAFEELDVGGCMQTIEFWVSYVPIRIKPCWDMAVEFESSQDIKDFSVRSGFVFDANATMGIEYNKDGNSGEGSWDPIKSWNWDLDFYRPLWHTPGLSTDSMMRFYVIPQMTFTVIDVIPLLVYPKPYLGIDFQKKESTAIGRTPSEGQGTWKVHVKKGNGWSDSDEIMPDIYVQAEILGCTTTSTTAETTSANLLYSSQSGGSNLKSGAAYGDAPIVNNPGCNLKTSVDSNDFDPEWDEWLIFENAPMFRWEAALDERIKITVWDSEDGNWFDQTDDKLGELTYNALAAAGDFVVHTQTLDFGSGKTLEVVIKWELWDPDAVNSFVNGYAPEPVDGCWRPDGVSKCQDFHEVAVRKLEQTCEVDNVLTTCECEGLNAHLNYGFDIEVGVGEIDLPFEINLDGYNNGMDYKTKRLFEGIMAEFIVIGQSDLVCLFCEGCVGVLDETTSSSGWVFSRALDPSTGQQVGWIQEEDGGWKVIVIWVGVGVGCVAVVAAVVGAVLYRRRSQGGWGGGGGGGGVDGVGSWLGFKAGTGGAKRGSAYLAKNSNNAKRGERGSSAMQMQGVKRAGGGGKSAFHGGKDREYV</sequence>
<feature type="signal peptide" evidence="3">
    <location>
        <begin position="1"/>
        <end position="17"/>
    </location>
</feature>
<evidence type="ECO:0000256" key="1">
    <source>
        <dbReference type="SAM" id="MobiDB-lite"/>
    </source>
</evidence>
<evidence type="ECO:0000256" key="2">
    <source>
        <dbReference type="SAM" id="Phobius"/>
    </source>
</evidence>
<dbReference type="PROSITE" id="PS50004">
    <property type="entry name" value="C2"/>
    <property type="match status" value="1"/>
</dbReference>
<dbReference type="CDD" id="cd00030">
    <property type="entry name" value="C2"/>
    <property type="match status" value="1"/>
</dbReference>
<reference evidence="6" key="1">
    <citation type="journal article" date="2023" name="Commun. Biol.">
        <title>Genome analysis of Parmales, the sister group of diatoms, reveals the evolutionary specialization of diatoms from phago-mixotrophs to photoautotrophs.</title>
        <authorList>
            <person name="Ban H."/>
            <person name="Sato S."/>
            <person name="Yoshikawa S."/>
            <person name="Yamada K."/>
            <person name="Nakamura Y."/>
            <person name="Ichinomiya M."/>
            <person name="Sato N."/>
            <person name="Blanc-Mathieu R."/>
            <person name="Endo H."/>
            <person name="Kuwata A."/>
            <person name="Ogata H."/>
        </authorList>
    </citation>
    <scope>NUCLEOTIDE SEQUENCE [LARGE SCALE GENOMIC DNA]</scope>
    <source>
        <strain evidence="6">NIES 3699</strain>
    </source>
</reference>
<dbReference type="InterPro" id="IPR035892">
    <property type="entry name" value="C2_domain_sf"/>
</dbReference>